<accession>A0A0M3T203</accession>
<reference evidence="1 2" key="1">
    <citation type="journal article" date="2015" name="Genome Announc.">
        <title>Genome Sequence of 'Candidatus Thioglobus singularis' Strain PS1, a Mixotroph from the SUP05 Clade of Marine Gammaproteobacteria.</title>
        <authorList>
            <person name="Marshall K.T."/>
            <person name="Morris R.M."/>
        </authorList>
    </citation>
    <scope>NUCLEOTIDE SEQUENCE [LARGE SCALE GENOMIC DNA]</scope>
    <source>
        <strain evidence="1 2">PS1</strain>
    </source>
</reference>
<evidence type="ECO:0000313" key="1">
    <source>
        <dbReference type="EMBL" id="ALE01905.1"/>
    </source>
</evidence>
<name>A0A0M3T203_9GAMM</name>
<sequence length="63" mass="7148">MEYKAITCFFCFEQFEVSLEVGSSFVGNISEIYDCEVCCNPNKIDYEVYDGEININNVGNGNE</sequence>
<keyword evidence="2" id="KW-1185">Reference proteome</keyword>
<dbReference type="KEGG" id="tsn:W908_04595"/>
<dbReference type="AlphaFoldDB" id="A0A0M3T203"/>
<dbReference type="EMBL" id="CP006911">
    <property type="protein sequence ID" value="ALE01905.1"/>
    <property type="molecule type" value="Genomic_DNA"/>
</dbReference>
<dbReference type="Proteomes" id="UP000068905">
    <property type="component" value="Chromosome"/>
</dbReference>
<evidence type="ECO:0008006" key="3">
    <source>
        <dbReference type="Google" id="ProtNLM"/>
    </source>
</evidence>
<dbReference type="Pfam" id="PF14255">
    <property type="entry name" value="Zn_ribbon_21"/>
    <property type="match status" value="1"/>
</dbReference>
<dbReference type="RefSeq" id="WP_020024312.1">
    <property type="nucleotide sequence ID" value="NZ_CP006911.1"/>
</dbReference>
<gene>
    <name evidence="1" type="ORF">W908_04595</name>
</gene>
<organism evidence="1 2">
    <name type="scientific">Candidatus Pseudothioglobus singularis PS1</name>
    <dbReference type="NCBI Taxonomy" id="1125411"/>
    <lineage>
        <taxon>Bacteria</taxon>
        <taxon>Pseudomonadati</taxon>
        <taxon>Pseudomonadota</taxon>
        <taxon>Gammaproteobacteria</taxon>
        <taxon>Candidatus Pseudothioglobaceae</taxon>
        <taxon>Candidatus Pseudothioglobus</taxon>
    </lineage>
</organism>
<protein>
    <recommendedName>
        <fullName evidence="3">CPXCG motif-containing cysteine-rich protein</fullName>
    </recommendedName>
</protein>
<dbReference type="OrthoDB" id="9814566at2"/>
<evidence type="ECO:0000313" key="2">
    <source>
        <dbReference type="Proteomes" id="UP000068905"/>
    </source>
</evidence>
<proteinExistence type="predicted"/>
<dbReference type="InterPro" id="IPR025990">
    <property type="entry name" value="zinc_ribbon_bacterial"/>
</dbReference>